<keyword evidence="4" id="KW-1185">Reference proteome</keyword>
<dbReference type="InterPro" id="IPR036852">
    <property type="entry name" value="Peptidase_S8/S53_dom_sf"/>
</dbReference>
<proteinExistence type="predicted"/>
<dbReference type="EMBL" id="CP049813">
    <property type="protein sequence ID" value="QIK42188.1"/>
    <property type="molecule type" value="Genomic_DNA"/>
</dbReference>
<keyword evidence="3" id="KW-0614">Plasmid</keyword>
<dbReference type="GO" id="GO:0006508">
    <property type="term" value="P:proteolysis"/>
    <property type="evidence" value="ECO:0007669"/>
    <property type="project" value="InterPro"/>
</dbReference>
<dbReference type="SUPFAM" id="SSF52743">
    <property type="entry name" value="Subtilisin-like"/>
    <property type="match status" value="1"/>
</dbReference>
<dbReference type="InterPro" id="IPR000209">
    <property type="entry name" value="Peptidase_S8/S53_dom"/>
</dbReference>
<dbReference type="GO" id="GO:0004252">
    <property type="term" value="F:serine-type endopeptidase activity"/>
    <property type="evidence" value="ECO:0007669"/>
    <property type="project" value="InterPro"/>
</dbReference>
<dbReference type="Pfam" id="PF00082">
    <property type="entry name" value="Peptidase_S8"/>
    <property type="match status" value="1"/>
</dbReference>
<feature type="region of interest" description="Disordered" evidence="1">
    <location>
        <begin position="650"/>
        <end position="675"/>
    </location>
</feature>
<dbReference type="Proteomes" id="UP000500791">
    <property type="component" value="Plasmid unnamed2"/>
</dbReference>
<organism evidence="3 4">
    <name type="scientific">Pontivivens nitratireducens</name>
    <dbReference type="NCBI Taxonomy" id="2758038"/>
    <lineage>
        <taxon>Bacteria</taxon>
        <taxon>Pseudomonadati</taxon>
        <taxon>Pseudomonadota</taxon>
        <taxon>Alphaproteobacteria</taxon>
        <taxon>Rhodobacterales</taxon>
        <taxon>Paracoccaceae</taxon>
        <taxon>Pontivivens</taxon>
    </lineage>
</organism>
<dbReference type="KEGG" id="mon:G8E03_15135"/>
<evidence type="ECO:0000313" key="3">
    <source>
        <dbReference type="EMBL" id="QIK42188.1"/>
    </source>
</evidence>
<reference evidence="3 4" key="1">
    <citation type="submission" date="2020-03" db="EMBL/GenBank/DDBJ databases">
        <title>Complete genome sequence of Monaibacterium sp. ALG8 with diverse plasmids.</title>
        <authorList>
            <person name="Sun C."/>
        </authorList>
    </citation>
    <scope>NUCLEOTIDE SEQUENCE [LARGE SCALE GENOMIC DNA]</scope>
    <source>
        <strain evidence="3 4">ALG8</strain>
        <plasmid evidence="3 4">unnamed2</plasmid>
    </source>
</reference>
<evidence type="ECO:0000259" key="2">
    <source>
        <dbReference type="Pfam" id="PF00082"/>
    </source>
</evidence>
<feature type="domain" description="Peptidase S8/S53" evidence="2">
    <location>
        <begin position="125"/>
        <end position="344"/>
    </location>
</feature>
<name>A0A6G7VQQ6_9RHOB</name>
<evidence type="ECO:0000313" key="4">
    <source>
        <dbReference type="Proteomes" id="UP000500791"/>
    </source>
</evidence>
<dbReference type="Gene3D" id="3.40.50.200">
    <property type="entry name" value="Peptidase S8/S53 domain"/>
    <property type="match status" value="1"/>
</dbReference>
<geneLocation type="plasmid" evidence="3 4">
    <name>unnamed2</name>
</geneLocation>
<dbReference type="RefSeq" id="WP_166194468.1">
    <property type="nucleotide sequence ID" value="NZ_CP049813.1"/>
</dbReference>
<gene>
    <name evidence="3" type="ORF">G8E03_15135</name>
</gene>
<accession>A0A6G7VQQ6</accession>
<dbReference type="AlphaFoldDB" id="A0A6G7VQQ6"/>
<sequence length="675" mass="72764">MPFEAWETVKGDTHPYIDWFNATERRANTAARFTDLKLTLSDRTLEMFLSAPQRKRLQLFGIDAADSSGAARGTDAGVAVPIPSLMANENWSAFVSRAQWDKVWHRAEAAVDTDFGVDDLTMPDDGAIIGIIDSGIALGHHRFRQGTHKTRILAAWQQSARFGGDGGAGQEFLPFGQEIYQPRIEDALTQHSRADGSLDEDAFNRALNLVDPQWPEGHRDLDHRVAHGTHMADLAAGAEAGTPFSQKTRIIAVNLPPQILHGTAGNFLHYYAVYALHRIVALANRIAAKNGKQDGYPVFVNLSYGIQAGPKDGALPLEEAVQKLKSVARNTFDVFIPAGNDNLQRGAAYIRSVKSKPQDLPNWQVQPSDSTSNFIEIWFRAKSGGTLQSDRLEIRITAPGGAVDKIALPPLLPGETRYRDIAVDEHRSLACARIYARTVMARSGHSHVNVVLCLAPTQSWSAEVPQARAGAWKVTVASSTPCSVEAYIQSDQSRFVHSKTGLRSYFDDPGYRTYDEAGRVIDSHLYPCPPGKRNSSDPRARGIVTRTGTLNALAAQRTMHAVAGYRVSDGRPAAYSSTGWKGRDSGIAMAFPSEDAPSLFGVLASGARDGSIAALRGTSAACAMATRDAVSVALGLASSTSLKMQGGGAARAKVGNQGRRVPATGPLCVSRTGQD</sequence>
<evidence type="ECO:0000256" key="1">
    <source>
        <dbReference type="SAM" id="MobiDB-lite"/>
    </source>
</evidence>
<protein>
    <submittedName>
        <fullName evidence="3">S8 family serine peptidase</fullName>
    </submittedName>
</protein>